<evidence type="ECO:0000313" key="1">
    <source>
        <dbReference type="EMBL" id="GAP02689.1"/>
    </source>
</evidence>
<name>A0A3F3H7H4_9LACO</name>
<proteinExistence type="predicted"/>
<dbReference type="STRING" id="220714.SAMN05660469_0624"/>
<organism evidence="1 2">
    <name type="scientific">Fructobacillus pseudoficulneus</name>
    <dbReference type="NCBI Taxonomy" id="220714"/>
    <lineage>
        <taxon>Bacteria</taxon>
        <taxon>Bacillati</taxon>
        <taxon>Bacillota</taxon>
        <taxon>Bacilli</taxon>
        <taxon>Lactobacillales</taxon>
        <taxon>Lactobacillaceae</taxon>
        <taxon>Fructobacillus</taxon>
    </lineage>
</organism>
<dbReference type="AlphaFoldDB" id="A0A3F3H7H4"/>
<keyword evidence="2" id="KW-1185">Reference proteome</keyword>
<accession>A0A3F3H7H4</accession>
<dbReference type="Gene3D" id="3.40.50.1110">
    <property type="entry name" value="SGNH hydrolase"/>
    <property type="match status" value="1"/>
</dbReference>
<protein>
    <recommendedName>
        <fullName evidence="3">SGNH hydrolase-type esterase domain-containing protein</fullName>
    </recommendedName>
</protein>
<dbReference type="OrthoDB" id="9801375at2"/>
<evidence type="ECO:0008006" key="3">
    <source>
        <dbReference type="Google" id="ProtNLM"/>
    </source>
</evidence>
<dbReference type="Proteomes" id="UP000061227">
    <property type="component" value="Unassembled WGS sequence"/>
</dbReference>
<dbReference type="RefSeq" id="WP_059377227.1">
    <property type="nucleotide sequence ID" value="NZ_DF968064.1"/>
</dbReference>
<sequence length="304" mass="33856">MRTIDLLGLSSPEWSATEEGLWTSQYGASIQFQSQTAGTLSLRFAKHYPESIWTLTVDGVDQEELIVPEQVLDLHLQADHQYQLTLNQWQSGQVAFWQGGLVIEDGAWSGDQNLQPIIDWQSSDYLTFVGDSIVAGEAMAGVNHDQHQPTQSFPSLVAKQLQLPLNRIAYGGTGLTNRAPFQEPRAIDALWQVGDGIARRRVHSSKVVVAYGINDANYGATDQEFAFGLRVYLLELVKRFHEAHFYLLTPWNGAFAAIVAAEVARFTSFTVVPAHEWGIQTRPYHPDGLAHQKIAAELVKILED</sequence>
<reference evidence="1 2" key="1">
    <citation type="journal article" date="2015" name="BMC Genomics">
        <title>Comparative genomics of Fructobacillus spp. and Leuconostoc spp. reveals niche-specific evolution of Fructobacillus spp.</title>
        <authorList>
            <person name="Endo A."/>
            <person name="Tanizawa Y."/>
            <person name="Tanaka N."/>
            <person name="Maeno S."/>
            <person name="Kumar H."/>
            <person name="Shiwa Y."/>
            <person name="Okada S."/>
            <person name="Yoshikawa H."/>
            <person name="Dicks L."/>
            <person name="Nakagawa J."/>
            <person name="Arita M."/>
        </authorList>
    </citation>
    <scope>NUCLEOTIDE SEQUENCE [LARGE SCALE GENOMIC DNA]</scope>
    <source>
        <strain evidence="1 2">DSM 15468</strain>
    </source>
</reference>
<evidence type="ECO:0000313" key="2">
    <source>
        <dbReference type="Proteomes" id="UP000061227"/>
    </source>
</evidence>
<dbReference type="SUPFAM" id="SSF52266">
    <property type="entry name" value="SGNH hydrolase"/>
    <property type="match status" value="1"/>
</dbReference>
<gene>
    <name evidence="1" type="ORF">FPFC_021370</name>
</gene>
<dbReference type="EMBL" id="DF968064">
    <property type="protein sequence ID" value="GAP02689.1"/>
    <property type="molecule type" value="Genomic_DNA"/>
</dbReference>
<dbReference type="InterPro" id="IPR036514">
    <property type="entry name" value="SGNH_hydro_sf"/>
</dbReference>